<name>A0AAI9UDG5_9PEZI</name>
<dbReference type="Proteomes" id="UP001239213">
    <property type="component" value="Unassembled WGS sequence"/>
</dbReference>
<protein>
    <submittedName>
        <fullName evidence="1">Uncharacterized protein</fullName>
    </submittedName>
</protein>
<organism evidence="1 2">
    <name type="scientific">Colletotrichum cuscutae</name>
    <dbReference type="NCBI Taxonomy" id="1209917"/>
    <lineage>
        <taxon>Eukaryota</taxon>
        <taxon>Fungi</taxon>
        <taxon>Dikarya</taxon>
        <taxon>Ascomycota</taxon>
        <taxon>Pezizomycotina</taxon>
        <taxon>Sordariomycetes</taxon>
        <taxon>Hypocreomycetidae</taxon>
        <taxon>Glomerellales</taxon>
        <taxon>Glomerellaceae</taxon>
        <taxon>Colletotrichum</taxon>
        <taxon>Colletotrichum acutatum species complex</taxon>
    </lineage>
</organism>
<accession>A0AAI9UDG5</accession>
<evidence type="ECO:0000313" key="1">
    <source>
        <dbReference type="EMBL" id="KAK1456317.1"/>
    </source>
</evidence>
<keyword evidence="2" id="KW-1185">Reference proteome</keyword>
<proteinExistence type="predicted"/>
<gene>
    <name evidence="1" type="ORF">CCUS01_10064</name>
</gene>
<comment type="caution">
    <text evidence="1">The sequence shown here is derived from an EMBL/GenBank/DDBJ whole genome shotgun (WGS) entry which is preliminary data.</text>
</comment>
<sequence>MWEFAAESPSNNWCCGIEGRSRYPSHVDTGSSCTANCCLQPEMDFGRLVEKLALKGVSQPHRVCYCWFHRADNLVIGSARVERLFDTPQYIPSLFWQNANASDLETLKNDLVRPFSSYLIQAVVSCGRFLFARNVDLGLGKAKSCDVPALLKSHEINPPHVQKQTGTARANKDIRERCRLGSNDIGEDRREAGTSLTMIDATREARPSTTISVGRRKLRLTGRGHCHIMAPLVREWSTGKRVWNKRRRKNYSAQARMPIHSAETGGGDEPKEKTASMRMPLCSFFFSFPHSLFSLRGVLLLPLSLSVGFCSRCSSALTDPSRLDVSPVWRKFETLSFSLFALCDVSFESESVPIETLVLAIGVSFEAEWAAPVLNCISPGFLRPRHARRGAEHLPAPAEWMDFRLPNTMEPTVVSAADPVSGLHFRLFLCNQQGQTLGQSSVVTIASQRLQRPLQLHTLLIGWLSCLLSGQEIAMKDPMRATTNVRHVTKRPRQPTTMRAAATPQIWLPNRLFFRYNLCFSTFHCNAPRSRDLGMPSWFSPPLTMRIQPDPQIKADEHMLGTPDLLCRLWIWTGQKMKKNPSHERGKENISFGSSNKMIGPRFSLRSAPVTGCTPGRTVGPPLGAPVKGTCRLSETPCLLKKALTAFNHPAAPGEIPIKSAHEQPIIPAVAESRRPHGVKRQTFDIHLEQICRSTNSAISQVKAPVESKALHARASGNHPLTVSYQISSSEANGCVKMHKIGLPTQALTTRNTKFCSNGQPTRDSTRQAIANAIPYRPFPSASCYVSMLNIVSILWSGTTVSIPQAAARATMLHVISPFQRCVRPEEEHNDPFLCRFLRSAEHSALNKTGCNALACDRVRTGGESFRIVLVNSARTSFLVESYMKRLRMHAPVITEDVPLLYPGAELWMYPPGEDEHRQLQPEADYVGLGLTILGKEIPYEERLLAEMQLGGHSAVEILNELSVETIRPCPHRILAEVPGVERSVASSIGGNATHFAVKVVQKLPLAEMRTNDGGRSRRVAKEHLGTQESTVGTGGSYRYKGEEWKGASSPLTGTAPISSRGSKLHVLHPTGREAFSNVETGRPESSRENTLRYLRFFEENGRGTLRCQPSRSSEYLGRHLETSKCLAVPTFQVMLQEESRQAGAMAGQQE</sequence>
<evidence type="ECO:0000313" key="2">
    <source>
        <dbReference type="Proteomes" id="UP001239213"/>
    </source>
</evidence>
<dbReference type="EMBL" id="MPDP01000286">
    <property type="protein sequence ID" value="KAK1456317.1"/>
    <property type="molecule type" value="Genomic_DNA"/>
</dbReference>
<dbReference type="AlphaFoldDB" id="A0AAI9UDG5"/>
<reference evidence="1" key="1">
    <citation type="submission" date="2016-11" db="EMBL/GenBank/DDBJ databases">
        <title>The genome sequence of Colletotrichum cuscutae.</title>
        <authorList>
            <person name="Baroncelli R."/>
        </authorList>
    </citation>
    <scope>NUCLEOTIDE SEQUENCE</scope>
    <source>
        <strain evidence="1">IMI 304802</strain>
    </source>
</reference>